<dbReference type="OrthoDB" id="4952043at2"/>
<dbReference type="PANTHER" id="PTHR37318:SF1">
    <property type="entry name" value="BSL7504 PROTEIN"/>
    <property type="match status" value="1"/>
</dbReference>
<evidence type="ECO:0000313" key="4">
    <source>
        <dbReference type="Proteomes" id="UP000239297"/>
    </source>
</evidence>
<name>A0A2S5ITF9_9MICC</name>
<feature type="domain" description="Winged helix DNA-binding" evidence="2">
    <location>
        <begin position="16"/>
        <end position="80"/>
    </location>
</feature>
<evidence type="ECO:0000259" key="2">
    <source>
        <dbReference type="Pfam" id="PF13601"/>
    </source>
</evidence>
<keyword evidence="4" id="KW-1185">Reference proteome</keyword>
<sequence>MPHSRLQLSDTLGHPVRFSLTAASARTAETEFATLRDHLQVTDSVLSKQVTVVETAGWVRVRKGSVGKRPRTWPKLTEEGGPSVARTPLRSAGDRLPGSAGRSLKRSASRRYRLPCSGAPRRRGVPHAGVRTMGHHRIWQSKHGGRIVMELPR</sequence>
<reference evidence="3 4" key="1">
    <citation type="journal article" date="2014" name="Int. J. Syst. Evol. Microbiol.">
        <title>Arthrobacter pityocampae sp. nov., isolated from Thaumetopoea pityocampa (Lep., Thaumetopoeidae).</title>
        <authorList>
            <person name="Ince I.A."/>
            <person name="Demirbag Z."/>
            <person name="Kati H."/>
        </authorList>
    </citation>
    <scope>NUCLEOTIDE SEQUENCE [LARGE SCALE GENOMIC DNA]</scope>
    <source>
        <strain evidence="3 4">Tp2</strain>
    </source>
</reference>
<gene>
    <name evidence="3" type="ORF">C4K88_16620</name>
</gene>
<dbReference type="InterPro" id="IPR036390">
    <property type="entry name" value="WH_DNA-bd_sf"/>
</dbReference>
<dbReference type="PANTHER" id="PTHR37318">
    <property type="entry name" value="BSL7504 PROTEIN"/>
    <property type="match status" value="1"/>
</dbReference>
<evidence type="ECO:0000313" key="3">
    <source>
        <dbReference type="EMBL" id="PPB47854.1"/>
    </source>
</evidence>
<feature type="region of interest" description="Disordered" evidence="1">
    <location>
        <begin position="68"/>
        <end position="109"/>
    </location>
</feature>
<dbReference type="SUPFAM" id="SSF46785">
    <property type="entry name" value="Winged helix' DNA-binding domain"/>
    <property type="match status" value="1"/>
</dbReference>
<organism evidence="3 4">
    <name type="scientific">Arthrobacter pityocampae</name>
    <dbReference type="NCBI Taxonomy" id="547334"/>
    <lineage>
        <taxon>Bacteria</taxon>
        <taxon>Bacillati</taxon>
        <taxon>Actinomycetota</taxon>
        <taxon>Actinomycetes</taxon>
        <taxon>Micrococcales</taxon>
        <taxon>Micrococcaceae</taxon>
        <taxon>Arthrobacter</taxon>
    </lineage>
</organism>
<accession>A0A2S5ITF9</accession>
<dbReference type="Proteomes" id="UP000239297">
    <property type="component" value="Unassembled WGS sequence"/>
</dbReference>
<dbReference type="Gene3D" id="1.10.10.10">
    <property type="entry name" value="Winged helix-like DNA-binding domain superfamily/Winged helix DNA-binding domain"/>
    <property type="match status" value="1"/>
</dbReference>
<comment type="caution">
    <text evidence="3">The sequence shown here is derived from an EMBL/GenBank/DDBJ whole genome shotgun (WGS) entry which is preliminary data.</text>
</comment>
<proteinExistence type="predicted"/>
<protein>
    <recommendedName>
        <fullName evidence="2">Winged helix DNA-binding domain-containing protein</fullName>
    </recommendedName>
</protein>
<dbReference type="InterPro" id="IPR027395">
    <property type="entry name" value="WH_DNA-bd_dom"/>
</dbReference>
<dbReference type="EMBL" id="PRKW01000008">
    <property type="protein sequence ID" value="PPB47854.1"/>
    <property type="molecule type" value="Genomic_DNA"/>
</dbReference>
<evidence type="ECO:0000256" key="1">
    <source>
        <dbReference type="SAM" id="MobiDB-lite"/>
    </source>
</evidence>
<dbReference type="Pfam" id="PF13601">
    <property type="entry name" value="HTH_34"/>
    <property type="match status" value="1"/>
</dbReference>
<dbReference type="AlphaFoldDB" id="A0A2S5ITF9"/>
<dbReference type="InterPro" id="IPR036388">
    <property type="entry name" value="WH-like_DNA-bd_sf"/>
</dbReference>